<sequence length="210" mass="23662">MGSKENYRTELRSAARQLGDRCLFSAAKWCGFDSVAFGCGAPCQLGARFLLRIIFHSLHLFPVFSRRPFRFQRPRSVYGQFHRTCDGSSVLRRVHSGAGGSESAATPVGGISYVSTPIPVEDGTEGDGDFYLLAKTYFDCREYRRAAHVLRKQTSKKAVFLRCYALYLAGEKRKEEEMLETEGSFGRNEAVNSELVPLERSCLHFKRLVL</sequence>
<dbReference type="GO" id="GO:0005680">
    <property type="term" value="C:anaphase-promoting complex"/>
    <property type="evidence" value="ECO:0007669"/>
    <property type="project" value="InterPro"/>
</dbReference>
<dbReference type="OrthoDB" id="10262026at2759"/>
<evidence type="ECO:0000259" key="1">
    <source>
        <dbReference type="Pfam" id="PF04049"/>
    </source>
</evidence>
<name>A0A835R1F4_VANPL</name>
<dbReference type="Proteomes" id="UP000639772">
    <property type="component" value="Unassembled WGS sequence"/>
</dbReference>
<dbReference type="Pfam" id="PF04049">
    <property type="entry name" value="ANAPC8"/>
    <property type="match status" value="1"/>
</dbReference>
<dbReference type="EMBL" id="JADCNM010000005">
    <property type="protein sequence ID" value="KAG0483695.1"/>
    <property type="molecule type" value="Genomic_DNA"/>
</dbReference>
<proteinExistence type="predicted"/>
<dbReference type="InterPro" id="IPR011990">
    <property type="entry name" value="TPR-like_helical_dom_sf"/>
</dbReference>
<gene>
    <name evidence="2" type="ORF">HPP92_011779</name>
</gene>
<feature type="domain" description="Cdc23" evidence="1">
    <location>
        <begin position="125"/>
        <end position="201"/>
    </location>
</feature>
<dbReference type="AlphaFoldDB" id="A0A835R1F4"/>
<evidence type="ECO:0000313" key="3">
    <source>
        <dbReference type="Proteomes" id="UP000639772"/>
    </source>
</evidence>
<organism evidence="2 3">
    <name type="scientific">Vanilla planifolia</name>
    <name type="common">Vanilla</name>
    <dbReference type="NCBI Taxonomy" id="51239"/>
    <lineage>
        <taxon>Eukaryota</taxon>
        <taxon>Viridiplantae</taxon>
        <taxon>Streptophyta</taxon>
        <taxon>Embryophyta</taxon>
        <taxon>Tracheophyta</taxon>
        <taxon>Spermatophyta</taxon>
        <taxon>Magnoliopsida</taxon>
        <taxon>Liliopsida</taxon>
        <taxon>Asparagales</taxon>
        <taxon>Orchidaceae</taxon>
        <taxon>Vanilloideae</taxon>
        <taxon>Vanilleae</taxon>
        <taxon>Vanilla</taxon>
    </lineage>
</organism>
<comment type="caution">
    <text evidence="2">The sequence shown here is derived from an EMBL/GenBank/DDBJ whole genome shotgun (WGS) entry which is preliminary data.</text>
</comment>
<dbReference type="InterPro" id="IPR007192">
    <property type="entry name" value="APC8"/>
</dbReference>
<accession>A0A835R1F4</accession>
<evidence type="ECO:0000313" key="2">
    <source>
        <dbReference type="EMBL" id="KAG0483695.1"/>
    </source>
</evidence>
<reference evidence="2 3" key="1">
    <citation type="journal article" date="2020" name="Nat. Food">
        <title>A phased Vanilla planifolia genome enables genetic improvement of flavour and production.</title>
        <authorList>
            <person name="Hasing T."/>
            <person name="Tang H."/>
            <person name="Brym M."/>
            <person name="Khazi F."/>
            <person name="Huang T."/>
            <person name="Chambers A.H."/>
        </authorList>
    </citation>
    <scope>NUCLEOTIDE SEQUENCE [LARGE SCALE GENOMIC DNA]</scope>
    <source>
        <tissue evidence="2">Leaf</tissue>
    </source>
</reference>
<dbReference type="Gene3D" id="1.25.40.10">
    <property type="entry name" value="Tetratricopeptide repeat domain"/>
    <property type="match status" value="1"/>
</dbReference>
<protein>
    <recommendedName>
        <fullName evidence="1">Cdc23 domain-containing protein</fullName>
    </recommendedName>
</protein>